<protein>
    <recommendedName>
        <fullName evidence="3">Dockerin domain-containing protein</fullName>
    </recommendedName>
</protein>
<dbReference type="OrthoDB" id="5379261at2"/>
<dbReference type="SUPFAM" id="SSF49464">
    <property type="entry name" value="Carboxypeptidase regulatory domain-like"/>
    <property type="match status" value="1"/>
</dbReference>
<dbReference type="InterPro" id="IPR018247">
    <property type="entry name" value="EF_Hand_1_Ca_BS"/>
</dbReference>
<proteinExistence type="predicted"/>
<dbReference type="GO" id="GO:0030246">
    <property type="term" value="F:carbohydrate binding"/>
    <property type="evidence" value="ECO:0007669"/>
    <property type="project" value="InterPro"/>
</dbReference>
<dbReference type="SUPFAM" id="SSF49452">
    <property type="entry name" value="Starch-binding domain-like"/>
    <property type="match status" value="1"/>
</dbReference>
<gene>
    <name evidence="1" type="ORF">SOCE26_013740</name>
</gene>
<dbReference type="InterPro" id="IPR008969">
    <property type="entry name" value="CarboxyPept-like_regulatory"/>
</dbReference>
<dbReference type="PROSITE" id="PS00018">
    <property type="entry name" value="EF_HAND_1"/>
    <property type="match status" value="1"/>
</dbReference>
<reference evidence="1 2" key="1">
    <citation type="submission" date="2015-09" db="EMBL/GenBank/DDBJ databases">
        <title>Sorangium comparison.</title>
        <authorList>
            <person name="Zaburannyi N."/>
            <person name="Bunk B."/>
            <person name="Overmann J."/>
            <person name="Mueller R."/>
        </authorList>
    </citation>
    <scope>NUCLEOTIDE SEQUENCE [LARGE SCALE GENOMIC DNA]</scope>
    <source>
        <strain evidence="1 2">So ce26</strain>
    </source>
</reference>
<dbReference type="Gene3D" id="2.60.40.1120">
    <property type="entry name" value="Carboxypeptidase-like, regulatory domain"/>
    <property type="match status" value="2"/>
</dbReference>
<dbReference type="RefSeq" id="WP_159396723.1">
    <property type="nucleotide sequence ID" value="NZ_CP012673.1"/>
</dbReference>
<dbReference type="PROSITE" id="PS51257">
    <property type="entry name" value="PROKAR_LIPOPROTEIN"/>
    <property type="match status" value="1"/>
</dbReference>
<dbReference type="InterPro" id="IPR013784">
    <property type="entry name" value="Carb-bd-like_fold"/>
</dbReference>
<dbReference type="EMBL" id="CP012673">
    <property type="protein sequence ID" value="AUX39979.1"/>
    <property type="molecule type" value="Genomic_DNA"/>
</dbReference>
<organism evidence="1 2">
    <name type="scientific">Sorangium cellulosum</name>
    <name type="common">Polyangium cellulosum</name>
    <dbReference type="NCBI Taxonomy" id="56"/>
    <lineage>
        <taxon>Bacteria</taxon>
        <taxon>Pseudomonadati</taxon>
        <taxon>Myxococcota</taxon>
        <taxon>Polyangia</taxon>
        <taxon>Polyangiales</taxon>
        <taxon>Polyangiaceae</taxon>
        <taxon>Sorangium</taxon>
    </lineage>
</organism>
<evidence type="ECO:0008006" key="3">
    <source>
        <dbReference type="Google" id="ProtNLM"/>
    </source>
</evidence>
<dbReference type="Pfam" id="PF13620">
    <property type="entry name" value="CarboxypepD_reg"/>
    <property type="match status" value="1"/>
</dbReference>
<evidence type="ECO:0000313" key="2">
    <source>
        <dbReference type="Proteomes" id="UP000238348"/>
    </source>
</evidence>
<name>A0A2L0EL15_SORCE</name>
<dbReference type="AlphaFoldDB" id="A0A2L0EL15"/>
<accession>A0A2L0EL15</accession>
<dbReference type="Proteomes" id="UP000238348">
    <property type="component" value="Chromosome"/>
</dbReference>
<evidence type="ECO:0000313" key="1">
    <source>
        <dbReference type="EMBL" id="AUX39979.1"/>
    </source>
</evidence>
<sequence>MKLMMSNMVHAAAVAVLVGTSAVTLTMGAAGCGSMPAEEHDEGKPLSQSRQEITILELFAGTVRSNSGALLSGAAVSVNGTLATTNAAGYFELYTPQTTSYVIQASKSGYVTSSTRSGLGSVDVAMELIPAEVISINPAAPIAVTDSVGTRIEINAGALVDGSGNVATGPLQLNIHTYRLREEPMIGDMTGVAADGSIVALQSVGAFSAEFRDASGKLYNLAPGQFASVSMLADAENSFTGPIEMWHHDPASGLWSEQGMGYVANGVATASLPHFSAWNFDIKKADPACVRVTVDEDYLDELGGKLELRVVVPAPWSRTQPGTITEAKKNVFYNLPRNTDVKVFMPPNTLYATVNTGNPWGGTGIPDWKKVPGNSNYYPSCNGSLHILNGTPQVATSTVSGSVLLQGRSNHSGVVVKAWKGPSQVGDAAVTSASGAYSLNLPPDTYSITALKPGYLTARMSAIVAAAGSTTTMNSVTLPAGDLNNDDCITWAGDLQVVGAAANPATPATLGNVKDIDGNGTINNTDYAIVLGNSGLCGPVVWP</sequence>